<evidence type="ECO:0000313" key="5">
    <source>
        <dbReference type="EMBL" id="KRN94960.1"/>
    </source>
</evidence>
<protein>
    <recommendedName>
        <fullName evidence="4">HTH hxlR-type domain-containing protein</fullName>
    </recommendedName>
</protein>
<accession>A0A0R2L0L1</accession>
<dbReference type="InterPro" id="IPR036390">
    <property type="entry name" value="WH_DNA-bd_sf"/>
</dbReference>
<feature type="domain" description="HTH hxlR-type" evidence="4">
    <location>
        <begin position="1"/>
        <end position="82"/>
    </location>
</feature>
<dbReference type="AlphaFoldDB" id="A0A0R2L0L1"/>
<dbReference type="SUPFAM" id="SSF46785">
    <property type="entry name" value="Winged helix' DNA-binding domain"/>
    <property type="match status" value="1"/>
</dbReference>
<dbReference type="PROSITE" id="PS51118">
    <property type="entry name" value="HTH_HXLR"/>
    <property type="match status" value="1"/>
</dbReference>
<dbReference type="Pfam" id="PF01638">
    <property type="entry name" value="HxlR"/>
    <property type="match status" value="1"/>
</dbReference>
<name>A0A0R2L0L1_9LACO</name>
<evidence type="ECO:0000313" key="6">
    <source>
        <dbReference type="Proteomes" id="UP000051859"/>
    </source>
</evidence>
<dbReference type="RefSeq" id="WP_083484659.1">
    <property type="nucleotide sequence ID" value="NZ_JQBX01000002.1"/>
</dbReference>
<dbReference type="PANTHER" id="PTHR33204:SF18">
    <property type="entry name" value="TRANSCRIPTIONAL REGULATORY PROTEIN"/>
    <property type="match status" value="1"/>
</dbReference>
<keyword evidence="1" id="KW-0805">Transcription regulation</keyword>
<organism evidence="5 6">
    <name type="scientific">Pediococcus stilesii</name>
    <dbReference type="NCBI Taxonomy" id="331679"/>
    <lineage>
        <taxon>Bacteria</taxon>
        <taxon>Bacillati</taxon>
        <taxon>Bacillota</taxon>
        <taxon>Bacilli</taxon>
        <taxon>Lactobacillales</taxon>
        <taxon>Lactobacillaceae</taxon>
        <taxon>Pediococcus</taxon>
    </lineage>
</organism>
<dbReference type="EMBL" id="JQBX01000002">
    <property type="protein sequence ID" value="KRN94960.1"/>
    <property type="molecule type" value="Genomic_DNA"/>
</dbReference>
<keyword evidence="6" id="KW-1185">Reference proteome</keyword>
<comment type="caution">
    <text evidence="5">The sequence shown here is derived from an EMBL/GenBank/DDBJ whole genome shotgun (WGS) entry which is preliminary data.</text>
</comment>
<evidence type="ECO:0000259" key="4">
    <source>
        <dbReference type="PROSITE" id="PS51118"/>
    </source>
</evidence>
<evidence type="ECO:0000256" key="2">
    <source>
        <dbReference type="ARBA" id="ARBA00023125"/>
    </source>
</evidence>
<gene>
    <name evidence="5" type="ORF">IV81_GL000747</name>
</gene>
<dbReference type="GO" id="GO:0003677">
    <property type="term" value="F:DNA binding"/>
    <property type="evidence" value="ECO:0007669"/>
    <property type="project" value="UniProtKB-KW"/>
</dbReference>
<keyword evidence="2" id="KW-0238">DNA-binding</keyword>
<dbReference type="PATRIC" id="fig|331679.3.peg.754"/>
<dbReference type="Gene3D" id="1.10.10.10">
    <property type="entry name" value="Winged helix-like DNA-binding domain superfamily/Winged helix DNA-binding domain"/>
    <property type="match status" value="1"/>
</dbReference>
<dbReference type="InterPro" id="IPR036388">
    <property type="entry name" value="WH-like_DNA-bd_sf"/>
</dbReference>
<evidence type="ECO:0000256" key="1">
    <source>
        <dbReference type="ARBA" id="ARBA00023015"/>
    </source>
</evidence>
<proteinExistence type="predicted"/>
<evidence type="ECO:0000256" key="3">
    <source>
        <dbReference type="ARBA" id="ARBA00023163"/>
    </source>
</evidence>
<dbReference type="Proteomes" id="UP000051859">
    <property type="component" value="Unassembled WGS sequence"/>
</dbReference>
<dbReference type="PANTHER" id="PTHR33204">
    <property type="entry name" value="TRANSCRIPTIONAL REGULATOR, MARR FAMILY"/>
    <property type="match status" value="1"/>
</dbReference>
<dbReference type="InterPro" id="IPR002577">
    <property type="entry name" value="HTH_HxlR"/>
</dbReference>
<dbReference type="STRING" id="331679.IV81_GL000747"/>
<reference evidence="5 6" key="1">
    <citation type="journal article" date="2015" name="Genome Announc.">
        <title>Expanding the biotechnology potential of lactobacilli through comparative genomics of 213 strains and associated genera.</title>
        <authorList>
            <person name="Sun Z."/>
            <person name="Harris H.M."/>
            <person name="McCann A."/>
            <person name="Guo C."/>
            <person name="Argimon S."/>
            <person name="Zhang W."/>
            <person name="Yang X."/>
            <person name="Jeffery I.B."/>
            <person name="Cooney J.C."/>
            <person name="Kagawa T.F."/>
            <person name="Liu W."/>
            <person name="Song Y."/>
            <person name="Salvetti E."/>
            <person name="Wrobel A."/>
            <person name="Rasinkangas P."/>
            <person name="Parkhill J."/>
            <person name="Rea M.C."/>
            <person name="O'Sullivan O."/>
            <person name="Ritari J."/>
            <person name="Douillard F.P."/>
            <person name="Paul Ross R."/>
            <person name="Yang R."/>
            <person name="Briner A.E."/>
            <person name="Felis G.E."/>
            <person name="de Vos W.M."/>
            <person name="Barrangou R."/>
            <person name="Klaenhammer T.R."/>
            <person name="Caufield P.W."/>
            <person name="Cui Y."/>
            <person name="Zhang H."/>
            <person name="O'Toole P.W."/>
        </authorList>
    </citation>
    <scope>NUCLEOTIDE SEQUENCE [LARGE SCALE GENOMIC DNA]</scope>
    <source>
        <strain evidence="5 6">DSM 18001</strain>
    </source>
</reference>
<keyword evidence="3" id="KW-0804">Transcription</keyword>
<sequence length="84" mass="9730">MNKFAIKENLHYGKLLRTVNGINPRTLAQRLHDFENAGILSRTVFPTNPPQVEYQLTKKGNALRKITEEMRLWDEIYGSENSNV</sequence>